<name>A0A022PWQ9_ERYGU</name>
<feature type="compositionally biased region" description="Basic and acidic residues" evidence="1">
    <location>
        <begin position="328"/>
        <end position="346"/>
    </location>
</feature>
<dbReference type="PANTHER" id="PTHR38371">
    <property type="entry name" value="RHO GTPASE-ACTIVATING PROTEIN"/>
    <property type="match status" value="1"/>
</dbReference>
<evidence type="ECO:0000256" key="1">
    <source>
        <dbReference type="SAM" id="MobiDB-lite"/>
    </source>
</evidence>
<dbReference type="AlphaFoldDB" id="A0A022PWQ9"/>
<feature type="region of interest" description="Disordered" evidence="1">
    <location>
        <begin position="179"/>
        <end position="214"/>
    </location>
</feature>
<keyword evidence="3" id="KW-1185">Reference proteome</keyword>
<feature type="compositionally biased region" description="Polar residues" evidence="1">
    <location>
        <begin position="383"/>
        <end position="393"/>
    </location>
</feature>
<evidence type="ECO:0000313" key="3">
    <source>
        <dbReference type="Proteomes" id="UP000030748"/>
    </source>
</evidence>
<feature type="compositionally biased region" description="Polar residues" evidence="1">
    <location>
        <begin position="127"/>
        <end position="140"/>
    </location>
</feature>
<evidence type="ECO:0000313" key="2">
    <source>
        <dbReference type="EMBL" id="EYU19258.1"/>
    </source>
</evidence>
<dbReference type="Proteomes" id="UP000030748">
    <property type="component" value="Unassembled WGS sequence"/>
</dbReference>
<protein>
    <submittedName>
        <fullName evidence="2">Uncharacterized protein</fullName>
    </submittedName>
</protein>
<dbReference type="PhylomeDB" id="A0A022PWQ9"/>
<dbReference type="OrthoDB" id="1671977at2759"/>
<feature type="compositionally biased region" description="Acidic residues" evidence="1">
    <location>
        <begin position="97"/>
        <end position="106"/>
    </location>
</feature>
<dbReference type="EMBL" id="KI632305">
    <property type="protein sequence ID" value="EYU19258.1"/>
    <property type="molecule type" value="Genomic_DNA"/>
</dbReference>
<feature type="region of interest" description="Disordered" evidence="1">
    <location>
        <begin position="422"/>
        <end position="452"/>
    </location>
</feature>
<feature type="region of interest" description="Disordered" evidence="1">
    <location>
        <begin position="324"/>
        <end position="401"/>
    </location>
</feature>
<organism evidence="2 3">
    <name type="scientific">Erythranthe guttata</name>
    <name type="common">Yellow monkey flower</name>
    <name type="synonym">Mimulus guttatus</name>
    <dbReference type="NCBI Taxonomy" id="4155"/>
    <lineage>
        <taxon>Eukaryota</taxon>
        <taxon>Viridiplantae</taxon>
        <taxon>Streptophyta</taxon>
        <taxon>Embryophyta</taxon>
        <taxon>Tracheophyta</taxon>
        <taxon>Spermatophyta</taxon>
        <taxon>Magnoliopsida</taxon>
        <taxon>eudicotyledons</taxon>
        <taxon>Gunneridae</taxon>
        <taxon>Pentapetalae</taxon>
        <taxon>asterids</taxon>
        <taxon>lamiids</taxon>
        <taxon>Lamiales</taxon>
        <taxon>Phrymaceae</taxon>
        <taxon>Erythranthe</taxon>
    </lineage>
</organism>
<accession>A0A022PWQ9</accession>
<feature type="compositionally biased region" description="Basic residues" evidence="1">
    <location>
        <begin position="432"/>
        <end position="452"/>
    </location>
</feature>
<reference evidence="2 3" key="1">
    <citation type="journal article" date="2013" name="Proc. Natl. Acad. Sci. U.S.A.">
        <title>Fine-scale variation in meiotic recombination in Mimulus inferred from population shotgun sequencing.</title>
        <authorList>
            <person name="Hellsten U."/>
            <person name="Wright K.M."/>
            <person name="Jenkins J."/>
            <person name="Shu S."/>
            <person name="Yuan Y."/>
            <person name="Wessler S.R."/>
            <person name="Schmutz J."/>
            <person name="Willis J.H."/>
            <person name="Rokhsar D.S."/>
        </authorList>
    </citation>
    <scope>NUCLEOTIDE SEQUENCE [LARGE SCALE GENOMIC DNA]</scope>
    <source>
        <strain evidence="3">cv. DUN x IM62</strain>
    </source>
</reference>
<gene>
    <name evidence="2" type="ORF">MIMGU_mgv1a006213mg</name>
</gene>
<dbReference type="PANTHER" id="PTHR38371:SF1">
    <property type="entry name" value="RHO GTPASE-ACTIVATING PROTEIN"/>
    <property type="match status" value="1"/>
</dbReference>
<dbReference type="STRING" id="4155.A0A022PWQ9"/>
<feature type="compositionally biased region" description="Low complexity" evidence="1">
    <location>
        <begin position="110"/>
        <end position="125"/>
    </location>
</feature>
<feature type="compositionally biased region" description="Basic and acidic residues" evidence="1">
    <location>
        <begin position="193"/>
        <end position="202"/>
    </location>
</feature>
<feature type="region of interest" description="Disordered" evidence="1">
    <location>
        <begin position="1"/>
        <end position="159"/>
    </location>
</feature>
<proteinExistence type="predicted"/>
<sequence>MADFDFQPPSFSLGLDLDLDSEPHPAPPPNPIPQPAKRASIAASLPTIEEDNDDFESPVRVSDPPRAFKRLRRGPTARVTPETRNPKLRDGRCHVDDEIEGFSSEEDCPRGSIPSNSGGSSSKPSLFGQSAVTTESGSQWRSRKGKGVSSASASVTVEKRGSSLIFPQLTVSPLRRFQLIDSDSDDPPLNSSPKEKQSDSLKHGASRNLGAKKESVGKYEKEDLWRDFCSEKSTRVPTPVFDEFCEEYFTKAKTKNKPETNLKNTNNGKKLEEGSLPSAHCYFFHTDSRIQKLVRDRLPYFFPLGAVNNQEYTQQQNSPVIDYMGQFGHEDNSRKTVRKNSAEKGPTRSKRNAKKSQDSENWVNPKSGAGLQKNAGSRRVQAVSDSSTKSSGHWYTGSDGRRVYVSKKGQELTGKIAYMNYKKESGTGFTNSKKKGAAKKKTAAKKSTSNKK</sequence>
<feature type="compositionally biased region" description="Pro residues" evidence="1">
    <location>
        <begin position="24"/>
        <end position="34"/>
    </location>
</feature>
<feature type="compositionally biased region" description="Basic and acidic residues" evidence="1">
    <location>
        <begin position="84"/>
        <end position="96"/>
    </location>
</feature>
<dbReference type="eggNOG" id="ENOG502QVYW">
    <property type="taxonomic scope" value="Eukaryota"/>
</dbReference>